<dbReference type="EMBL" id="MSFO01000005">
    <property type="protein sequence ID" value="PLB47721.1"/>
    <property type="molecule type" value="Genomic_DNA"/>
</dbReference>
<name>A0A2I2G4C2_9EURO</name>
<dbReference type="RefSeq" id="XP_024703023.1">
    <property type="nucleotide sequence ID" value="XM_024843290.1"/>
</dbReference>
<feature type="region of interest" description="Disordered" evidence="1">
    <location>
        <begin position="63"/>
        <end position="83"/>
    </location>
</feature>
<protein>
    <submittedName>
        <fullName evidence="2">Uncharacterized protein</fullName>
    </submittedName>
</protein>
<proteinExistence type="predicted"/>
<gene>
    <name evidence="2" type="ORF">P170DRAFT_317102</name>
</gene>
<dbReference type="VEuPathDB" id="FungiDB:P170DRAFT_317102"/>
<feature type="region of interest" description="Disordered" evidence="1">
    <location>
        <begin position="94"/>
        <end position="113"/>
    </location>
</feature>
<feature type="non-terminal residue" evidence="2">
    <location>
        <position position="398"/>
    </location>
</feature>
<organism evidence="2 3">
    <name type="scientific">Aspergillus steynii IBT 23096</name>
    <dbReference type="NCBI Taxonomy" id="1392250"/>
    <lineage>
        <taxon>Eukaryota</taxon>
        <taxon>Fungi</taxon>
        <taxon>Dikarya</taxon>
        <taxon>Ascomycota</taxon>
        <taxon>Pezizomycotina</taxon>
        <taxon>Eurotiomycetes</taxon>
        <taxon>Eurotiomycetidae</taxon>
        <taxon>Eurotiales</taxon>
        <taxon>Aspergillaceae</taxon>
        <taxon>Aspergillus</taxon>
        <taxon>Aspergillus subgen. Circumdati</taxon>
    </lineage>
</organism>
<accession>A0A2I2G4C2</accession>
<evidence type="ECO:0000256" key="1">
    <source>
        <dbReference type="SAM" id="MobiDB-lite"/>
    </source>
</evidence>
<evidence type="ECO:0000313" key="3">
    <source>
        <dbReference type="Proteomes" id="UP000234275"/>
    </source>
</evidence>
<evidence type="ECO:0000313" key="2">
    <source>
        <dbReference type="EMBL" id="PLB47721.1"/>
    </source>
</evidence>
<feature type="non-terminal residue" evidence="2">
    <location>
        <position position="1"/>
    </location>
</feature>
<reference evidence="2 3" key="1">
    <citation type="submission" date="2016-12" db="EMBL/GenBank/DDBJ databases">
        <title>The genomes of Aspergillus section Nigri reveals drivers in fungal speciation.</title>
        <authorList>
            <consortium name="DOE Joint Genome Institute"/>
            <person name="Vesth T.C."/>
            <person name="Nybo J."/>
            <person name="Theobald S."/>
            <person name="Brandl J."/>
            <person name="Frisvad J.C."/>
            <person name="Nielsen K.F."/>
            <person name="Lyhne E.K."/>
            <person name="Kogle M.E."/>
            <person name="Kuo A."/>
            <person name="Riley R."/>
            <person name="Clum A."/>
            <person name="Nolan M."/>
            <person name="Lipzen A."/>
            <person name="Salamov A."/>
            <person name="Henrissat B."/>
            <person name="Wiebenga A."/>
            <person name="De Vries R.P."/>
            <person name="Grigoriev I.V."/>
            <person name="Mortensen U.H."/>
            <person name="Andersen M.R."/>
            <person name="Baker S.E."/>
        </authorList>
    </citation>
    <scope>NUCLEOTIDE SEQUENCE [LARGE SCALE GENOMIC DNA]</scope>
    <source>
        <strain evidence="2 3">IBT 23096</strain>
    </source>
</reference>
<sequence length="398" mass="45207">LYQGPAFWDNLSEIFLTKGALKEFDHRNVRPKLTPRYDMFYATQPCVLVADVINTCTPTQLKELKRSSRHGGPDNSDLRDYPFPDIVDVYSVDPTTTMQSTNSRGTEKSPPTKKKRLTTAYCANFEQHLIDYYVYPPKFQRPDGSWPAAPRNLDVITDRLAQRRPSLTADTFTDEAFDKFQIADMGTRKENQVKNAVIPTIEGDSRCVAGYMFTNLDPLTDSSLVYANPDYLSGTRPDKLDQQVRIDLNKQIIMSKESDLPILANFFLEVKRPGGDALVARRQACYDGALGARAMNALRVYQPDRKDEEEQIAVYDHNASTITATYVDGALKLYAHHIAEPQTPGGRPEYVMTPLRSFLMTDCADGFRQGATAYRNARDWAQEQRDDFISRANERQRK</sequence>
<dbReference type="GeneID" id="36550990"/>
<keyword evidence="3" id="KW-1185">Reference proteome</keyword>
<comment type="caution">
    <text evidence="2">The sequence shown here is derived from an EMBL/GenBank/DDBJ whole genome shotgun (WGS) entry which is preliminary data.</text>
</comment>
<dbReference type="STRING" id="1392250.A0A2I2G4C2"/>
<dbReference type="Proteomes" id="UP000234275">
    <property type="component" value="Unassembled WGS sequence"/>
</dbReference>
<dbReference type="OrthoDB" id="4503105at2759"/>
<feature type="compositionally biased region" description="Polar residues" evidence="1">
    <location>
        <begin position="94"/>
        <end position="104"/>
    </location>
</feature>
<dbReference type="AlphaFoldDB" id="A0A2I2G4C2"/>